<name>A0A1F5ZN67_9BACT</name>
<evidence type="ECO:0000256" key="1">
    <source>
        <dbReference type="ARBA" id="ARBA00022553"/>
    </source>
</evidence>
<keyword evidence="1" id="KW-0597">Phosphoprotein</keyword>
<dbReference type="GO" id="GO:0110001">
    <property type="term" value="C:toxin-antitoxin complex"/>
    <property type="evidence" value="ECO:0007669"/>
    <property type="project" value="InterPro"/>
</dbReference>
<dbReference type="InterPro" id="IPR051813">
    <property type="entry name" value="HepT_RNase_toxin"/>
</dbReference>
<dbReference type="GO" id="GO:0016787">
    <property type="term" value="F:hydrolase activity"/>
    <property type="evidence" value="ECO:0007669"/>
    <property type="project" value="UniProtKB-KW"/>
</dbReference>
<proteinExistence type="predicted"/>
<accession>A0A1F5ZN67</accession>
<dbReference type="AlphaFoldDB" id="A0A1F5ZN67"/>
<reference evidence="6 7" key="1">
    <citation type="journal article" date="2016" name="Nat. Commun.">
        <title>Thousands of microbial genomes shed light on interconnected biogeochemical processes in an aquifer system.</title>
        <authorList>
            <person name="Anantharaman K."/>
            <person name="Brown C.T."/>
            <person name="Hug L.A."/>
            <person name="Sharon I."/>
            <person name="Castelle C.J."/>
            <person name="Probst A.J."/>
            <person name="Thomas B.C."/>
            <person name="Singh A."/>
            <person name="Wilkins M.J."/>
            <person name="Karaoz U."/>
            <person name="Brodie E.L."/>
            <person name="Williams K.H."/>
            <person name="Hubbard S.S."/>
            <person name="Banfield J.F."/>
        </authorList>
    </citation>
    <scope>NUCLEOTIDE SEQUENCE [LARGE SCALE GENOMIC DNA]</scope>
</reference>
<protein>
    <recommendedName>
        <fullName evidence="8">DUF86 domain-containing protein</fullName>
    </recommendedName>
</protein>
<dbReference type="EMBL" id="MFJE01000048">
    <property type="protein sequence ID" value="OGG13527.1"/>
    <property type="molecule type" value="Genomic_DNA"/>
</dbReference>
<dbReference type="Proteomes" id="UP000177383">
    <property type="component" value="Unassembled WGS sequence"/>
</dbReference>
<dbReference type="PANTHER" id="PTHR34139:SF1">
    <property type="entry name" value="RNASE MJ1380-RELATED"/>
    <property type="match status" value="1"/>
</dbReference>
<dbReference type="InterPro" id="IPR008201">
    <property type="entry name" value="HepT-like"/>
</dbReference>
<organism evidence="6 7">
    <name type="scientific">Candidatus Gottesmanbacteria bacterium RIFCSPHIGHO2_01_FULL_39_10</name>
    <dbReference type="NCBI Taxonomy" id="1798375"/>
    <lineage>
        <taxon>Bacteria</taxon>
        <taxon>Candidatus Gottesmaniibacteriota</taxon>
    </lineage>
</organism>
<gene>
    <name evidence="6" type="ORF">A2773_00570</name>
</gene>
<evidence type="ECO:0000256" key="4">
    <source>
        <dbReference type="ARBA" id="ARBA00022741"/>
    </source>
</evidence>
<dbReference type="STRING" id="1798375.A2773_00570"/>
<keyword evidence="5" id="KW-0378">Hydrolase</keyword>
<evidence type="ECO:0000256" key="3">
    <source>
        <dbReference type="ARBA" id="ARBA00022722"/>
    </source>
</evidence>
<keyword evidence="4" id="KW-0547">Nucleotide-binding</keyword>
<keyword evidence="2" id="KW-1277">Toxin-antitoxin system</keyword>
<dbReference type="GO" id="GO:0004540">
    <property type="term" value="F:RNA nuclease activity"/>
    <property type="evidence" value="ECO:0007669"/>
    <property type="project" value="InterPro"/>
</dbReference>
<dbReference type="PANTHER" id="PTHR34139">
    <property type="entry name" value="UPF0331 PROTEIN MJ0127"/>
    <property type="match status" value="1"/>
</dbReference>
<comment type="caution">
    <text evidence="6">The sequence shown here is derived from an EMBL/GenBank/DDBJ whole genome shotgun (WGS) entry which is preliminary data.</text>
</comment>
<evidence type="ECO:0000313" key="6">
    <source>
        <dbReference type="EMBL" id="OGG13527.1"/>
    </source>
</evidence>
<evidence type="ECO:0000256" key="5">
    <source>
        <dbReference type="ARBA" id="ARBA00022801"/>
    </source>
</evidence>
<evidence type="ECO:0000256" key="2">
    <source>
        <dbReference type="ARBA" id="ARBA00022649"/>
    </source>
</evidence>
<dbReference type="GO" id="GO:0000166">
    <property type="term" value="F:nucleotide binding"/>
    <property type="evidence" value="ECO:0007669"/>
    <property type="project" value="UniProtKB-KW"/>
</dbReference>
<keyword evidence="3" id="KW-0540">Nuclease</keyword>
<evidence type="ECO:0000313" key="7">
    <source>
        <dbReference type="Proteomes" id="UP000177383"/>
    </source>
</evidence>
<sequence>MKKDNIVYIQYIVEAINKTLSYIDGMGFEEFVEDTLTQDAVLRNFTVVGEASGKLSKDFLEEHSAFPIHEAISTRNKVVHDYGDINLDIVWKTAKMDFPILLTICEKILNGSK</sequence>
<evidence type="ECO:0008006" key="8">
    <source>
        <dbReference type="Google" id="ProtNLM"/>
    </source>
</evidence>
<dbReference type="Pfam" id="PF01934">
    <property type="entry name" value="HepT-like"/>
    <property type="match status" value="1"/>
</dbReference>